<evidence type="ECO:0000313" key="2">
    <source>
        <dbReference type="EMBL" id="SHO54336.1"/>
    </source>
</evidence>
<dbReference type="Gene3D" id="3.90.550.20">
    <property type="match status" value="1"/>
</dbReference>
<sequence>MTIPKKIHYCWFGGNELPEMTLQCIESWKKFCPDYEIIRWDESNVDLNECQFVKEAYAAKKWAFVSDYIRLKVVEEYGGIYLDTDVELLAGLDSFLDMDAFIGFQLDDHHLVNTGQGFGAIPHHPVLKALMSTYEQRPFIKAGGDYDTTPCPNRDTVVLEHLGLNRNGMTQTLETEQHQVTIFSSDYFCPKSYDGEMNFTENTVSVHHYDASWLPGEEREKLRLKVKYKQNYGPKLGKFLYKKHRQLSKIKRFFTQTHNIL</sequence>
<dbReference type="RefSeq" id="WP_073579256.1">
    <property type="nucleotide sequence ID" value="NZ_AP024897.1"/>
</dbReference>
<dbReference type="OrthoDB" id="9802987at2"/>
<dbReference type="PANTHER" id="PTHR32385">
    <property type="entry name" value="MANNOSYL PHOSPHORYLINOSITOL CERAMIDE SYNTHASE"/>
    <property type="match status" value="1"/>
</dbReference>
<accession>A0A1M7YPC2</accession>
<dbReference type="GO" id="GO:0016020">
    <property type="term" value="C:membrane"/>
    <property type="evidence" value="ECO:0007669"/>
    <property type="project" value="GOC"/>
</dbReference>
<dbReference type="PANTHER" id="PTHR32385:SF15">
    <property type="entry name" value="INOSITOL PHOSPHOCERAMIDE MANNOSYLTRANSFERASE 1"/>
    <property type="match status" value="1"/>
</dbReference>
<dbReference type="SUPFAM" id="SSF53448">
    <property type="entry name" value="Nucleotide-diphospho-sugar transferases"/>
    <property type="match status" value="1"/>
</dbReference>
<evidence type="ECO:0000313" key="3">
    <source>
        <dbReference type="Proteomes" id="UP000184600"/>
    </source>
</evidence>
<gene>
    <name evidence="2" type="primary">setA</name>
    <name evidence="2" type="ORF">VQ7734_00050</name>
</gene>
<dbReference type="InterPro" id="IPR029044">
    <property type="entry name" value="Nucleotide-diphossugar_trans"/>
</dbReference>
<evidence type="ECO:0000256" key="1">
    <source>
        <dbReference type="ARBA" id="ARBA00022679"/>
    </source>
</evidence>
<dbReference type="InterPro" id="IPR051706">
    <property type="entry name" value="Glycosyltransferase_domain"/>
</dbReference>
<organism evidence="2 3">
    <name type="scientific">Vibrio quintilis</name>
    <dbReference type="NCBI Taxonomy" id="1117707"/>
    <lineage>
        <taxon>Bacteria</taxon>
        <taxon>Pseudomonadati</taxon>
        <taxon>Pseudomonadota</taxon>
        <taxon>Gammaproteobacteria</taxon>
        <taxon>Vibrionales</taxon>
        <taxon>Vibrionaceae</taxon>
        <taxon>Vibrio</taxon>
    </lineage>
</organism>
<dbReference type="GO" id="GO:0000030">
    <property type="term" value="F:mannosyltransferase activity"/>
    <property type="evidence" value="ECO:0007669"/>
    <property type="project" value="TreeGrafter"/>
</dbReference>
<reference evidence="3" key="1">
    <citation type="submission" date="2016-12" db="EMBL/GenBank/DDBJ databases">
        <authorList>
            <person name="Rodrigo-Torres L."/>
            <person name="Arahal R.D."/>
            <person name="Lucena T."/>
        </authorList>
    </citation>
    <scope>NUCLEOTIDE SEQUENCE [LARGE SCALE GENOMIC DNA]</scope>
</reference>
<proteinExistence type="predicted"/>
<dbReference type="GO" id="GO:0051999">
    <property type="term" value="P:mannosyl-inositol phosphorylceramide biosynthetic process"/>
    <property type="evidence" value="ECO:0007669"/>
    <property type="project" value="TreeGrafter"/>
</dbReference>
<dbReference type="AlphaFoldDB" id="A0A1M7YPC2"/>
<dbReference type="EMBL" id="FRFG01000002">
    <property type="protein sequence ID" value="SHO54336.1"/>
    <property type="molecule type" value="Genomic_DNA"/>
</dbReference>
<name>A0A1M7YPC2_9VIBR</name>
<dbReference type="Pfam" id="PF04488">
    <property type="entry name" value="Gly_transf_sug"/>
    <property type="match status" value="1"/>
</dbReference>
<keyword evidence="1" id="KW-0808">Transferase</keyword>
<protein>
    <submittedName>
        <fullName evidence="2">Subversion of eukaryotic traffic protein A</fullName>
    </submittedName>
</protein>
<keyword evidence="3" id="KW-1185">Reference proteome</keyword>
<dbReference type="STRING" id="1117707.VQ7734_00050"/>
<dbReference type="InterPro" id="IPR007577">
    <property type="entry name" value="GlycoTrfase_DXD_sugar-bd_CS"/>
</dbReference>
<dbReference type="Proteomes" id="UP000184600">
    <property type="component" value="Unassembled WGS sequence"/>
</dbReference>